<evidence type="ECO:0000313" key="3">
    <source>
        <dbReference type="Ensembl" id="ENSPMGP00000002911.1"/>
    </source>
</evidence>
<reference evidence="3" key="1">
    <citation type="submission" date="2025-08" db="UniProtKB">
        <authorList>
            <consortium name="Ensembl"/>
        </authorList>
    </citation>
    <scope>IDENTIFICATION</scope>
</reference>
<feature type="region of interest" description="Disordered" evidence="1">
    <location>
        <begin position="210"/>
        <end position="242"/>
    </location>
</feature>
<dbReference type="InterPro" id="IPR052003">
    <property type="entry name" value="HR_DNA-Binding_Protein"/>
</dbReference>
<dbReference type="GO" id="GO:0003690">
    <property type="term" value="F:double-stranded DNA binding"/>
    <property type="evidence" value="ECO:0007669"/>
    <property type="project" value="TreeGrafter"/>
</dbReference>
<dbReference type="Ensembl" id="ENSPMGT00000003086.1">
    <property type="protein sequence ID" value="ENSPMGP00000002911.1"/>
    <property type="gene ID" value="ENSPMGG00000002541.1"/>
</dbReference>
<organism evidence="3 4">
    <name type="scientific">Periophthalmus magnuspinnatus</name>
    <dbReference type="NCBI Taxonomy" id="409849"/>
    <lineage>
        <taxon>Eukaryota</taxon>
        <taxon>Metazoa</taxon>
        <taxon>Chordata</taxon>
        <taxon>Craniata</taxon>
        <taxon>Vertebrata</taxon>
        <taxon>Euteleostomi</taxon>
        <taxon>Actinopterygii</taxon>
        <taxon>Neopterygii</taxon>
        <taxon>Teleostei</taxon>
        <taxon>Neoteleostei</taxon>
        <taxon>Acanthomorphata</taxon>
        <taxon>Gobiaria</taxon>
        <taxon>Gobiiformes</taxon>
        <taxon>Gobioidei</taxon>
        <taxon>Gobiidae</taxon>
        <taxon>Oxudercinae</taxon>
        <taxon>Periophthalmus</taxon>
    </lineage>
</organism>
<feature type="compositionally biased region" description="Acidic residues" evidence="1">
    <location>
        <begin position="139"/>
        <end position="154"/>
    </location>
</feature>
<reference evidence="3" key="2">
    <citation type="submission" date="2025-09" db="UniProtKB">
        <authorList>
            <consortium name="Ensembl"/>
        </authorList>
    </citation>
    <scope>IDENTIFICATION</scope>
</reference>
<dbReference type="GO" id="GO:0003697">
    <property type="term" value="F:single-stranded DNA binding"/>
    <property type="evidence" value="ECO:0007669"/>
    <property type="project" value="TreeGrafter"/>
</dbReference>
<protein>
    <recommendedName>
        <fullName evidence="2">RAD51 interacting motif domain-containing protein</fullName>
    </recommendedName>
</protein>
<evidence type="ECO:0000256" key="1">
    <source>
        <dbReference type="SAM" id="MobiDB-lite"/>
    </source>
</evidence>
<dbReference type="PANTHER" id="PTHR15361">
    <property type="entry name" value="RAD51/NUKS-INTERACTING PROTEIN"/>
    <property type="match status" value="1"/>
</dbReference>
<evidence type="ECO:0000259" key="2">
    <source>
        <dbReference type="Pfam" id="PF15696"/>
    </source>
</evidence>
<dbReference type="PANTHER" id="PTHR15361:SF4">
    <property type="entry name" value="RAD51-ASSOCIATED PROTEIN 1"/>
    <property type="match status" value="1"/>
</dbReference>
<dbReference type="Pfam" id="PF15696">
    <property type="entry name" value="RAD51_interact"/>
    <property type="match status" value="1"/>
</dbReference>
<feature type="region of interest" description="Disordered" evidence="1">
    <location>
        <begin position="101"/>
        <end position="194"/>
    </location>
</feature>
<dbReference type="InterPro" id="IPR031419">
    <property type="entry name" value="RAD51_interact"/>
</dbReference>
<feature type="compositionally biased region" description="Basic and acidic residues" evidence="1">
    <location>
        <begin position="111"/>
        <end position="128"/>
    </location>
</feature>
<feature type="domain" description="RAD51 interacting motif" evidence="2">
    <location>
        <begin position="229"/>
        <end position="261"/>
    </location>
</feature>
<name>A0A3B3ZES2_9GOBI</name>
<keyword evidence="4" id="KW-1185">Reference proteome</keyword>
<evidence type="ECO:0000313" key="4">
    <source>
        <dbReference type="Proteomes" id="UP000261520"/>
    </source>
</evidence>
<dbReference type="GO" id="GO:0000724">
    <property type="term" value="P:double-strand break repair via homologous recombination"/>
    <property type="evidence" value="ECO:0007669"/>
    <property type="project" value="TreeGrafter"/>
</dbReference>
<feature type="compositionally biased region" description="Low complexity" evidence="1">
    <location>
        <begin position="222"/>
        <end position="242"/>
    </location>
</feature>
<sequence length="264" mass="28816">DDEDFAKKPPCKRAKEAVKQQKCISSQEFNSRSLISQKSRKSVDAKILERDLEAAISLSLLNPSCETSTPSCCYYENTEPSCLSPHLSNCSVDTMRLGLDQITSDSNAPSKEMKEASDLKRSKEKTQDDDYQPCVASDSESDNDYSEHDSEDEEFTVKKASKTKKGEITKKGKAKQPPSTKKDKQPQKSKGLYTYDLSASSKAAKSAICLSPATSRVPKWNPPGQIGKSPPSSSPSVISPGQGLRLGLSRLVRVKPLHPSVASN</sequence>
<dbReference type="Proteomes" id="UP000261520">
    <property type="component" value="Unplaced"/>
</dbReference>
<dbReference type="GO" id="GO:0036297">
    <property type="term" value="P:interstrand cross-link repair"/>
    <property type="evidence" value="ECO:0007669"/>
    <property type="project" value="TreeGrafter"/>
</dbReference>
<dbReference type="STRING" id="409849.ENSPMGP00000002911"/>
<accession>A0A3B3ZES2</accession>
<dbReference type="AlphaFoldDB" id="A0A3B3ZES2"/>
<proteinExistence type="predicted"/>